<dbReference type="SUPFAM" id="SSF52540">
    <property type="entry name" value="P-loop containing nucleoside triphosphate hydrolases"/>
    <property type="match status" value="1"/>
</dbReference>
<dbReference type="InParanoid" id="E2A3T2"/>
<dbReference type="OrthoDB" id="548867at2759"/>
<comment type="similarity">
    <text evidence="1">Belongs to the AFG1 ATPase family.</text>
</comment>
<dbReference type="PANTHER" id="PTHR12169:SF6">
    <property type="entry name" value="AFG1-LIKE ATPASE"/>
    <property type="match status" value="1"/>
</dbReference>
<dbReference type="GO" id="GO:0016887">
    <property type="term" value="F:ATP hydrolysis activity"/>
    <property type="evidence" value="ECO:0007669"/>
    <property type="project" value="InterPro"/>
</dbReference>
<dbReference type="AlphaFoldDB" id="E2A3T2"/>
<proteinExistence type="inferred from homology"/>
<feature type="transmembrane region" description="Helical" evidence="4">
    <location>
        <begin position="89"/>
        <end position="108"/>
    </location>
</feature>
<evidence type="ECO:0000313" key="6">
    <source>
        <dbReference type="Proteomes" id="UP000000311"/>
    </source>
</evidence>
<keyword evidence="4" id="KW-1133">Transmembrane helix</keyword>
<evidence type="ECO:0000313" key="5">
    <source>
        <dbReference type="EMBL" id="EFN71907.1"/>
    </source>
</evidence>
<evidence type="ECO:0000256" key="1">
    <source>
        <dbReference type="ARBA" id="ARBA00010322"/>
    </source>
</evidence>
<sequence length="109" mass="12703">MLDVHSRVHKIKKMIIRDTTSTKLQPFDPIPLVASSIAEETWLLCFDEFQVTDIADAMILKRLFTELFDNGIIVVATSNRSPDDLYKNGLYFIFNLYLFTDIYIYIYAL</sequence>
<organism evidence="6">
    <name type="scientific">Camponotus floridanus</name>
    <name type="common">Florida carpenter ant</name>
    <dbReference type="NCBI Taxonomy" id="104421"/>
    <lineage>
        <taxon>Eukaryota</taxon>
        <taxon>Metazoa</taxon>
        <taxon>Ecdysozoa</taxon>
        <taxon>Arthropoda</taxon>
        <taxon>Hexapoda</taxon>
        <taxon>Insecta</taxon>
        <taxon>Pterygota</taxon>
        <taxon>Neoptera</taxon>
        <taxon>Endopterygota</taxon>
        <taxon>Hymenoptera</taxon>
        <taxon>Apocrita</taxon>
        <taxon>Aculeata</taxon>
        <taxon>Formicoidea</taxon>
        <taxon>Formicidae</taxon>
        <taxon>Formicinae</taxon>
        <taxon>Camponotus</taxon>
    </lineage>
</organism>
<reference evidence="5 6" key="1">
    <citation type="journal article" date="2010" name="Science">
        <title>Genomic comparison of the ants Camponotus floridanus and Harpegnathos saltator.</title>
        <authorList>
            <person name="Bonasio R."/>
            <person name="Zhang G."/>
            <person name="Ye C."/>
            <person name="Mutti N.S."/>
            <person name="Fang X."/>
            <person name="Qin N."/>
            <person name="Donahue G."/>
            <person name="Yang P."/>
            <person name="Li Q."/>
            <person name="Li C."/>
            <person name="Zhang P."/>
            <person name="Huang Z."/>
            <person name="Berger S.L."/>
            <person name="Reinberg D."/>
            <person name="Wang J."/>
            <person name="Liebig J."/>
        </authorList>
    </citation>
    <scope>NUCLEOTIDE SEQUENCE [LARGE SCALE GENOMIC DNA]</scope>
    <source>
        <strain evidence="6">C129</strain>
    </source>
</reference>
<dbReference type="GO" id="GO:0005524">
    <property type="term" value="F:ATP binding"/>
    <property type="evidence" value="ECO:0007669"/>
    <property type="project" value="UniProtKB-KW"/>
</dbReference>
<dbReference type="Proteomes" id="UP000000311">
    <property type="component" value="Unassembled WGS sequence"/>
</dbReference>
<keyword evidence="2" id="KW-0547">Nucleotide-binding</keyword>
<dbReference type="Pfam" id="PF03969">
    <property type="entry name" value="AFG1_ATPase"/>
    <property type="match status" value="1"/>
</dbReference>
<keyword evidence="3" id="KW-0067">ATP-binding</keyword>
<dbReference type="GO" id="GO:0005739">
    <property type="term" value="C:mitochondrion"/>
    <property type="evidence" value="ECO:0007669"/>
    <property type="project" value="TreeGrafter"/>
</dbReference>
<dbReference type="EMBL" id="GL436476">
    <property type="protein sequence ID" value="EFN71907.1"/>
    <property type="molecule type" value="Genomic_DNA"/>
</dbReference>
<dbReference type="PANTHER" id="PTHR12169">
    <property type="entry name" value="ATPASE N2B"/>
    <property type="match status" value="1"/>
</dbReference>
<evidence type="ECO:0000256" key="4">
    <source>
        <dbReference type="SAM" id="Phobius"/>
    </source>
</evidence>
<keyword evidence="6" id="KW-1185">Reference proteome</keyword>
<gene>
    <name evidence="5" type="ORF">EAG_13884</name>
</gene>
<dbReference type="InterPro" id="IPR027417">
    <property type="entry name" value="P-loop_NTPase"/>
</dbReference>
<evidence type="ECO:0000256" key="3">
    <source>
        <dbReference type="ARBA" id="ARBA00022840"/>
    </source>
</evidence>
<dbReference type="STRING" id="104421.E2A3T2"/>
<protein>
    <submittedName>
        <fullName evidence="5">Lactation elevated protein 1</fullName>
    </submittedName>
</protein>
<dbReference type="InterPro" id="IPR005654">
    <property type="entry name" value="ATPase_AFG1-like"/>
</dbReference>
<keyword evidence="4" id="KW-0812">Transmembrane</keyword>
<name>E2A3T2_CAMFO</name>
<evidence type="ECO:0000256" key="2">
    <source>
        <dbReference type="ARBA" id="ARBA00022741"/>
    </source>
</evidence>
<keyword evidence="4" id="KW-0472">Membrane</keyword>
<accession>E2A3T2</accession>
<dbReference type="Gene3D" id="3.40.50.300">
    <property type="entry name" value="P-loop containing nucleotide triphosphate hydrolases"/>
    <property type="match status" value="1"/>
</dbReference>